<sequence length="87" mass="8622">MCRTTPLDPGTVPGTDARPPADAGAVPAAGGAPASGKPTDAVPAYGGDAAPWCVLPRPVAGGASDQAGPDRSDSTCPRRDCTSSYRR</sequence>
<protein>
    <submittedName>
        <fullName evidence="2">Uncharacterized protein</fullName>
    </submittedName>
</protein>
<feature type="compositionally biased region" description="Basic and acidic residues" evidence="1">
    <location>
        <begin position="68"/>
        <end position="81"/>
    </location>
</feature>
<name>A0A810MY16_9ACTN</name>
<feature type="compositionally biased region" description="Low complexity" evidence="1">
    <location>
        <begin position="17"/>
        <end position="36"/>
    </location>
</feature>
<feature type="region of interest" description="Disordered" evidence="1">
    <location>
        <begin position="1"/>
        <end position="87"/>
    </location>
</feature>
<organism evidence="2 3">
    <name type="scientific">Polymorphospora rubra</name>
    <dbReference type="NCBI Taxonomy" id="338584"/>
    <lineage>
        <taxon>Bacteria</taxon>
        <taxon>Bacillati</taxon>
        <taxon>Actinomycetota</taxon>
        <taxon>Actinomycetes</taxon>
        <taxon>Micromonosporales</taxon>
        <taxon>Micromonosporaceae</taxon>
        <taxon>Polymorphospora</taxon>
    </lineage>
</organism>
<evidence type="ECO:0000313" key="2">
    <source>
        <dbReference type="EMBL" id="BCJ65982.1"/>
    </source>
</evidence>
<evidence type="ECO:0000313" key="3">
    <source>
        <dbReference type="Proteomes" id="UP000680866"/>
    </source>
</evidence>
<dbReference type="Proteomes" id="UP000680866">
    <property type="component" value="Chromosome"/>
</dbReference>
<proteinExistence type="predicted"/>
<dbReference type="EMBL" id="AP023359">
    <property type="protein sequence ID" value="BCJ65982.1"/>
    <property type="molecule type" value="Genomic_DNA"/>
</dbReference>
<gene>
    <name evidence="2" type="ORF">Prubr_30030</name>
</gene>
<dbReference type="KEGG" id="pry:Prubr_30030"/>
<evidence type="ECO:0000256" key="1">
    <source>
        <dbReference type="SAM" id="MobiDB-lite"/>
    </source>
</evidence>
<reference evidence="2" key="1">
    <citation type="submission" date="2020-08" db="EMBL/GenBank/DDBJ databases">
        <title>Whole genome shotgun sequence of Polymorphospora rubra NBRC 101157.</title>
        <authorList>
            <person name="Komaki H."/>
            <person name="Tamura T."/>
        </authorList>
    </citation>
    <scope>NUCLEOTIDE SEQUENCE</scope>
    <source>
        <strain evidence="2">NBRC 101157</strain>
    </source>
</reference>
<accession>A0A810MY16</accession>
<keyword evidence="3" id="KW-1185">Reference proteome</keyword>
<dbReference type="AlphaFoldDB" id="A0A810MY16"/>